<accession>A0A420XIQ3</accession>
<keyword evidence="2" id="KW-1185">Reference proteome</keyword>
<proteinExistence type="predicted"/>
<name>A0A420XIQ3_9PAST</name>
<evidence type="ECO:0000313" key="2">
    <source>
        <dbReference type="Proteomes" id="UP000280099"/>
    </source>
</evidence>
<protein>
    <recommendedName>
        <fullName evidence="3">Mobilization protein MobC</fullName>
    </recommendedName>
</protein>
<dbReference type="Proteomes" id="UP000280099">
    <property type="component" value="Unassembled WGS sequence"/>
</dbReference>
<dbReference type="Pfam" id="PF21983">
    <property type="entry name" value="NikA-like"/>
    <property type="match status" value="1"/>
</dbReference>
<evidence type="ECO:0000313" key="1">
    <source>
        <dbReference type="EMBL" id="RKR76960.1"/>
    </source>
</evidence>
<reference evidence="1 2" key="1">
    <citation type="submission" date="2018-10" db="EMBL/GenBank/DDBJ databases">
        <title>Genomic Encyclopedia of Type Strains, Phase IV (KMG-IV): sequencing the most valuable type-strain genomes for metagenomic binning, comparative biology and taxonomic classification.</title>
        <authorList>
            <person name="Goeker M."/>
        </authorList>
    </citation>
    <scope>NUCLEOTIDE SEQUENCE [LARGE SCALE GENOMIC DNA]</scope>
    <source>
        <strain evidence="1 2">DSM 23800</strain>
    </source>
</reference>
<dbReference type="InterPro" id="IPR053842">
    <property type="entry name" value="NikA-like"/>
</dbReference>
<evidence type="ECO:0008006" key="3">
    <source>
        <dbReference type="Google" id="ProtNLM"/>
    </source>
</evidence>
<sequence length="117" mass="13745">MIEQQNKRTKQIIIRVTEEEYIQLLHNSTRPHLATWIRETCLNEKSSSKHHCRIDKNLISWLGRLNGNLNQIAKYINVQNAIQNRIDIIKVLSELALIRSNLDNLLEAQYADKDLQK</sequence>
<gene>
    <name evidence="1" type="ORF">DES31_0271</name>
</gene>
<dbReference type="EMBL" id="RBJC01000004">
    <property type="protein sequence ID" value="RKR76960.1"/>
    <property type="molecule type" value="Genomic_DNA"/>
</dbReference>
<comment type="caution">
    <text evidence="1">The sequence shown here is derived from an EMBL/GenBank/DDBJ whole genome shotgun (WGS) entry which is preliminary data.</text>
</comment>
<organism evidence="1 2">
    <name type="scientific">Otariodibacter oris</name>
    <dbReference type="NCBI Taxonomy" id="1032623"/>
    <lineage>
        <taxon>Bacteria</taxon>
        <taxon>Pseudomonadati</taxon>
        <taxon>Pseudomonadota</taxon>
        <taxon>Gammaproteobacteria</taxon>
        <taxon>Pasteurellales</taxon>
        <taxon>Pasteurellaceae</taxon>
        <taxon>Otariodibacter</taxon>
    </lineage>
</organism>
<dbReference type="RefSeq" id="WP_229583594.1">
    <property type="nucleotide sequence ID" value="NZ_CP016604.1"/>
</dbReference>
<dbReference type="AlphaFoldDB" id="A0A420XIQ3"/>